<dbReference type="Proteomes" id="UP000053989">
    <property type="component" value="Unassembled WGS sequence"/>
</dbReference>
<dbReference type="AlphaFoldDB" id="A0A0C3AYB2"/>
<dbReference type="Pfam" id="PF00069">
    <property type="entry name" value="Pkinase"/>
    <property type="match status" value="1"/>
</dbReference>
<dbReference type="HOGENOM" id="CLU_000288_7_30_1"/>
<feature type="non-terminal residue" evidence="8">
    <location>
        <position position="79"/>
    </location>
</feature>
<dbReference type="STRING" id="1036808.A0A0C3AYB2"/>
<dbReference type="InterPro" id="IPR008271">
    <property type="entry name" value="Ser/Thr_kinase_AS"/>
</dbReference>
<reference evidence="9" key="2">
    <citation type="submission" date="2015-01" db="EMBL/GenBank/DDBJ databases">
        <title>Evolutionary Origins and Diversification of the Mycorrhizal Mutualists.</title>
        <authorList>
            <consortium name="DOE Joint Genome Institute"/>
            <consortium name="Mycorrhizal Genomics Consortium"/>
            <person name="Kohler A."/>
            <person name="Kuo A."/>
            <person name="Nagy L.G."/>
            <person name="Floudas D."/>
            <person name="Copeland A."/>
            <person name="Barry K.W."/>
            <person name="Cichocki N."/>
            <person name="Veneault-Fourrey C."/>
            <person name="LaButti K."/>
            <person name="Lindquist E.A."/>
            <person name="Lipzen A."/>
            <person name="Lundell T."/>
            <person name="Morin E."/>
            <person name="Murat C."/>
            <person name="Riley R."/>
            <person name="Ohm R."/>
            <person name="Sun H."/>
            <person name="Tunlid A."/>
            <person name="Henrissat B."/>
            <person name="Grigoriev I.V."/>
            <person name="Hibbett D.S."/>
            <person name="Martin F."/>
        </authorList>
    </citation>
    <scope>NUCLEOTIDE SEQUENCE [LARGE SCALE GENOMIC DNA]</scope>
    <source>
        <strain evidence="9">Foug A</strain>
    </source>
</reference>
<evidence type="ECO:0000256" key="1">
    <source>
        <dbReference type="ARBA" id="ARBA00006529"/>
    </source>
</evidence>
<dbReference type="EMBL" id="KN822005">
    <property type="protein sequence ID" value="KIM69967.1"/>
    <property type="molecule type" value="Genomic_DNA"/>
</dbReference>
<dbReference type="PROSITE" id="PS00108">
    <property type="entry name" value="PROTEIN_KINASE_ST"/>
    <property type="match status" value="1"/>
</dbReference>
<sequence>IADGISYLHDQRVFHGDLKGKNVLISQDRRPKIIDFGSASFPSVDAVHKFSAGSTLRWMAPEAIDQGGLATAKGDVWAF</sequence>
<dbReference type="InterPro" id="IPR000719">
    <property type="entry name" value="Prot_kinase_dom"/>
</dbReference>
<proteinExistence type="inferred from homology"/>
<dbReference type="InterPro" id="IPR011009">
    <property type="entry name" value="Kinase-like_dom_sf"/>
</dbReference>
<feature type="non-terminal residue" evidence="8">
    <location>
        <position position="1"/>
    </location>
</feature>
<evidence type="ECO:0000313" key="9">
    <source>
        <dbReference type="Proteomes" id="UP000053989"/>
    </source>
</evidence>
<comment type="similarity">
    <text evidence="1">Belongs to the protein kinase superfamily. STE Ser/Thr protein kinase family. MAP kinase kinase kinase subfamily.</text>
</comment>
<dbReference type="PROSITE" id="PS50011">
    <property type="entry name" value="PROTEIN_KINASE_DOM"/>
    <property type="match status" value="1"/>
</dbReference>
<dbReference type="OrthoDB" id="4062651at2759"/>
<keyword evidence="4" id="KW-0547">Nucleotide-binding</keyword>
<dbReference type="InParanoid" id="A0A0C3AYB2"/>
<keyword evidence="5" id="KW-0418">Kinase</keyword>
<accession>A0A0C3AYB2</accession>
<evidence type="ECO:0000256" key="4">
    <source>
        <dbReference type="ARBA" id="ARBA00022741"/>
    </source>
</evidence>
<name>A0A0C3AYB2_9AGAM</name>
<gene>
    <name evidence="8" type="ORF">SCLCIDRAFT_69308</name>
</gene>
<dbReference type="PANTHER" id="PTHR11584:SF369">
    <property type="entry name" value="MITOGEN-ACTIVATED PROTEIN KINASE KINASE KINASE 19-RELATED"/>
    <property type="match status" value="1"/>
</dbReference>
<protein>
    <recommendedName>
        <fullName evidence="7">Protein kinase domain-containing protein</fullName>
    </recommendedName>
</protein>
<evidence type="ECO:0000256" key="6">
    <source>
        <dbReference type="ARBA" id="ARBA00022840"/>
    </source>
</evidence>
<keyword evidence="9" id="KW-1185">Reference proteome</keyword>
<evidence type="ECO:0000256" key="2">
    <source>
        <dbReference type="ARBA" id="ARBA00022527"/>
    </source>
</evidence>
<dbReference type="GO" id="GO:0005524">
    <property type="term" value="F:ATP binding"/>
    <property type="evidence" value="ECO:0007669"/>
    <property type="project" value="UniProtKB-KW"/>
</dbReference>
<organism evidence="8 9">
    <name type="scientific">Scleroderma citrinum Foug A</name>
    <dbReference type="NCBI Taxonomy" id="1036808"/>
    <lineage>
        <taxon>Eukaryota</taxon>
        <taxon>Fungi</taxon>
        <taxon>Dikarya</taxon>
        <taxon>Basidiomycota</taxon>
        <taxon>Agaricomycotina</taxon>
        <taxon>Agaricomycetes</taxon>
        <taxon>Agaricomycetidae</taxon>
        <taxon>Boletales</taxon>
        <taxon>Sclerodermatineae</taxon>
        <taxon>Sclerodermataceae</taxon>
        <taxon>Scleroderma</taxon>
    </lineage>
</organism>
<dbReference type="Gene3D" id="1.10.510.10">
    <property type="entry name" value="Transferase(Phosphotransferase) domain 1"/>
    <property type="match status" value="1"/>
</dbReference>
<evidence type="ECO:0000256" key="5">
    <source>
        <dbReference type="ARBA" id="ARBA00022777"/>
    </source>
</evidence>
<dbReference type="GO" id="GO:0004674">
    <property type="term" value="F:protein serine/threonine kinase activity"/>
    <property type="evidence" value="ECO:0007669"/>
    <property type="project" value="UniProtKB-KW"/>
</dbReference>
<reference evidence="8 9" key="1">
    <citation type="submission" date="2014-04" db="EMBL/GenBank/DDBJ databases">
        <authorList>
            <consortium name="DOE Joint Genome Institute"/>
            <person name="Kuo A."/>
            <person name="Kohler A."/>
            <person name="Nagy L.G."/>
            <person name="Floudas D."/>
            <person name="Copeland A."/>
            <person name="Barry K.W."/>
            <person name="Cichocki N."/>
            <person name="Veneault-Fourrey C."/>
            <person name="LaButti K."/>
            <person name="Lindquist E.A."/>
            <person name="Lipzen A."/>
            <person name="Lundell T."/>
            <person name="Morin E."/>
            <person name="Murat C."/>
            <person name="Sun H."/>
            <person name="Tunlid A."/>
            <person name="Henrissat B."/>
            <person name="Grigoriev I.V."/>
            <person name="Hibbett D.S."/>
            <person name="Martin F."/>
            <person name="Nordberg H.P."/>
            <person name="Cantor M.N."/>
            <person name="Hua S.X."/>
        </authorList>
    </citation>
    <scope>NUCLEOTIDE SEQUENCE [LARGE SCALE GENOMIC DNA]</scope>
    <source>
        <strain evidence="8 9">Foug A</strain>
    </source>
</reference>
<evidence type="ECO:0000259" key="7">
    <source>
        <dbReference type="PROSITE" id="PS50011"/>
    </source>
</evidence>
<dbReference type="PANTHER" id="PTHR11584">
    <property type="entry name" value="SERINE/THREONINE PROTEIN KINASE"/>
    <property type="match status" value="1"/>
</dbReference>
<feature type="domain" description="Protein kinase" evidence="7">
    <location>
        <begin position="1"/>
        <end position="79"/>
    </location>
</feature>
<evidence type="ECO:0000256" key="3">
    <source>
        <dbReference type="ARBA" id="ARBA00022679"/>
    </source>
</evidence>
<keyword evidence="6" id="KW-0067">ATP-binding</keyword>
<keyword evidence="3" id="KW-0808">Transferase</keyword>
<dbReference type="SUPFAM" id="SSF56112">
    <property type="entry name" value="Protein kinase-like (PK-like)"/>
    <property type="match status" value="1"/>
</dbReference>
<keyword evidence="2" id="KW-0723">Serine/threonine-protein kinase</keyword>
<evidence type="ECO:0000313" key="8">
    <source>
        <dbReference type="EMBL" id="KIM69967.1"/>
    </source>
</evidence>